<accession>A0A4U5NHV8</accession>
<comment type="subcellular location">
    <subcellularLocation>
        <location evidence="1">Membrane</location>
    </subcellularLocation>
</comment>
<feature type="transmembrane region" description="Helical" evidence="5">
    <location>
        <begin position="84"/>
        <end position="108"/>
    </location>
</feature>
<feature type="domain" description="G-protein coupled receptors family 1 profile" evidence="6">
    <location>
        <begin position="21"/>
        <end position="265"/>
    </location>
</feature>
<keyword evidence="4 5" id="KW-0472">Membrane</keyword>
<evidence type="ECO:0000259" key="6">
    <source>
        <dbReference type="PROSITE" id="PS50262"/>
    </source>
</evidence>
<evidence type="ECO:0000256" key="4">
    <source>
        <dbReference type="ARBA" id="ARBA00023136"/>
    </source>
</evidence>
<evidence type="ECO:0000256" key="3">
    <source>
        <dbReference type="ARBA" id="ARBA00022989"/>
    </source>
</evidence>
<feature type="transmembrane region" description="Helical" evidence="5">
    <location>
        <begin position="129"/>
        <end position="152"/>
    </location>
</feature>
<feature type="transmembrane region" description="Helical" evidence="5">
    <location>
        <begin position="248"/>
        <end position="267"/>
    </location>
</feature>
<dbReference type="CDD" id="cd00637">
    <property type="entry name" value="7tm_classA_rhodopsin-like"/>
    <property type="match status" value="1"/>
</dbReference>
<dbReference type="InterPro" id="IPR019424">
    <property type="entry name" value="7TM_GPCR_Srsx"/>
</dbReference>
<keyword evidence="3 5" id="KW-1133">Transmembrane helix</keyword>
<evidence type="ECO:0000313" key="7">
    <source>
        <dbReference type="EMBL" id="TKR82330.1"/>
    </source>
</evidence>
<feature type="transmembrane region" description="Helical" evidence="5">
    <location>
        <begin position="6"/>
        <end position="30"/>
    </location>
</feature>
<comment type="caution">
    <text evidence="7">The sequence shown here is derived from an EMBL/GenBank/DDBJ whole genome shotgun (WGS) entry which is preliminary data.</text>
</comment>
<protein>
    <recommendedName>
        <fullName evidence="6">G-protein coupled receptors family 1 profile domain-containing protein</fullName>
    </recommendedName>
</protein>
<evidence type="ECO:0000256" key="5">
    <source>
        <dbReference type="SAM" id="Phobius"/>
    </source>
</evidence>
<feature type="transmembrane region" description="Helical" evidence="5">
    <location>
        <begin position="172"/>
        <end position="196"/>
    </location>
</feature>
<evidence type="ECO:0000256" key="2">
    <source>
        <dbReference type="ARBA" id="ARBA00022692"/>
    </source>
</evidence>
<feature type="transmembrane region" description="Helical" evidence="5">
    <location>
        <begin position="42"/>
        <end position="64"/>
    </location>
</feature>
<dbReference type="InterPro" id="IPR017452">
    <property type="entry name" value="GPCR_Rhodpsn_7TM"/>
</dbReference>
<dbReference type="AlphaFoldDB" id="A0A4U5NHV8"/>
<dbReference type="InterPro" id="IPR000276">
    <property type="entry name" value="GPCR_Rhodpsn"/>
</dbReference>
<dbReference type="PANTHER" id="PTHR23360">
    <property type="entry name" value="G-PROTEIN COUPLED RECEPTORS FAMILY 1 PROFILE DOMAIN-CONTAINING PROTEIN-RELATED"/>
    <property type="match status" value="1"/>
</dbReference>
<dbReference type="Proteomes" id="UP000298663">
    <property type="component" value="Unassembled WGS sequence"/>
</dbReference>
<reference evidence="7 8" key="1">
    <citation type="journal article" date="2015" name="Genome Biol.">
        <title>Comparative genomics of Steinernema reveals deeply conserved gene regulatory networks.</title>
        <authorList>
            <person name="Dillman A.R."/>
            <person name="Macchietto M."/>
            <person name="Porter C.F."/>
            <person name="Rogers A."/>
            <person name="Williams B."/>
            <person name="Antoshechkin I."/>
            <person name="Lee M.M."/>
            <person name="Goodwin Z."/>
            <person name="Lu X."/>
            <person name="Lewis E.E."/>
            <person name="Goodrich-Blair H."/>
            <person name="Stock S.P."/>
            <person name="Adams B.J."/>
            <person name="Sternberg P.W."/>
            <person name="Mortazavi A."/>
        </authorList>
    </citation>
    <scope>NUCLEOTIDE SEQUENCE [LARGE SCALE GENOMIC DNA]</scope>
    <source>
        <strain evidence="7 8">ALL</strain>
    </source>
</reference>
<dbReference type="GO" id="GO:0016020">
    <property type="term" value="C:membrane"/>
    <property type="evidence" value="ECO:0007669"/>
    <property type="project" value="UniProtKB-SubCell"/>
</dbReference>
<dbReference type="PROSITE" id="PS50262">
    <property type="entry name" value="G_PROTEIN_RECEP_F1_2"/>
    <property type="match status" value="1"/>
</dbReference>
<dbReference type="Pfam" id="PF10320">
    <property type="entry name" value="7TM_GPCR_Srsx"/>
    <property type="match status" value="1"/>
</dbReference>
<dbReference type="InterPro" id="IPR047130">
    <property type="entry name" value="7TM_GPCR_Srsx_nematod"/>
</dbReference>
<sequence>MILSVILMAMYIVEGGFVSIFNGVVVILIVTDQKLRENSELLFIMGLCIGDGIDATGYFNAGIVRLSNVLQERDGQTRNAAECFFTSYVTLFFYGYQVAPLMMLVVSIDRLLAVFAPVWHGSISSFKRLIVMLGVIIWVLIIYCFSCVYVLLRPNLLATNQCFAAEVYGETLFAYVIGQRSLLIIVCVLIYIPIFMKTRQILKRKQGNPRIQRFNTTMTLVVFSALFLLAIPDTLAFFNVFGMSNYQIIFYLIGLNKCIVNIFVYTLRHKELKNRIKALGKKLFWCLNKHKSSAVAMSTVTGDGRFSTIRS</sequence>
<dbReference type="GO" id="GO:0004930">
    <property type="term" value="F:G protein-coupled receptor activity"/>
    <property type="evidence" value="ECO:0007669"/>
    <property type="project" value="InterPro"/>
</dbReference>
<evidence type="ECO:0000313" key="8">
    <source>
        <dbReference type="Proteomes" id="UP000298663"/>
    </source>
</evidence>
<reference evidence="7 8" key="2">
    <citation type="journal article" date="2019" name="G3 (Bethesda)">
        <title>Hybrid Assembly of the Genome of the Entomopathogenic Nematode Steinernema carpocapsae Identifies the X-Chromosome.</title>
        <authorList>
            <person name="Serra L."/>
            <person name="Macchietto M."/>
            <person name="Macias-Munoz A."/>
            <person name="McGill C.J."/>
            <person name="Rodriguez I.M."/>
            <person name="Rodriguez B."/>
            <person name="Murad R."/>
            <person name="Mortazavi A."/>
        </authorList>
    </citation>
    <scope>NUCLEOTIDE SEQUENCE [LARGE SCALE GENOMIC DNA]</scope>
    <source>
        <strain evidence="7 8">ALL</strain>
    </source>
</reference>
<dbReference type="Gene3D" id="1.20.1070.10">
    <property type="entry name" value="Rhodopsin 7-helix transmembrane proteins"/>
    <property type="match status" value="1"/>
</dbReference>
<feature type="transmembrane region" description="Helical" evidence="5">
    <location>
        <begin position="217"/>
        <end position="242"/>
    </location>
</feature>
<evidence type="ECO:0000256" key="1">
    <source>
        <dbReference type="ARBA" id="ARBA00004370"/>
    </source>
</evidence>
<dbReference type="SMART" id="SM01381">
    <property type="entry name" value="7TM_GPCR_Srsx"/>
    <property type="match status" value="1"/>
</dbReference>
<gene>
    <name evidence="7" type="ORF">L596_016070</name>
</gene>
<dbReference type="OrthoDB" id="5872702at2759"/>
<keyword evidence="8" id="KW-1185">Reference proteome</keyword>
<dbReference type="PANTHER" id="PTHR23360:SF26">
    <property type="entry name" value="G-PROTEIN COUPLED RECEPTORS FAMILY 1 PROFILE DOMAIN-CONTAINING PROTEIN"/>
    <property type="match status" value="1"/>
</dbReference>
<name>A0A4U5NHV8_STECR</name>
<dbReference type="EMBL" id="AZBU02000004">
    <property type="protein sequence ID" value="TKR82330.1"/>
    <property type="molecule type" value="Genomic_DNA"/>
</dbReference>
<proteinExistence type="predicted"/>
<organism evidence="7 8">
    <name type="scientific">Steinernema carpocapsae</name>
    <name type="common">Entomopathogenic nematode</name>
    <dbReference type="NCBI Taxonomy" id="34508"/>
    <lineage>
        <taxon>Eukaryota</taxon>
        <taxon>Metazoa</taxon>
        <taxon>Ecdysozoa</taxon>
        <taxon>Nematoda</taxon>
        <taxon>Chromadorea</taxon>
        <taxon>Rhabditida</taxon>
        <taxon>Tylenchina</taxon>
        <taxon>Panagrolaimomorpha</taxon>
        <taxon>Strongyloidoidea</taxon>
        <taxon>Steinernematidae</taxon>
        <taxon>Steinernema</taxon>
    </lineage>
</organism>
<keyword evidence="2 5" id="KW-0812">Transmembrane</keyword>
<dbReference type="SUPFAM" id="SSF81321">
    <property type="entry name" value="Family A G protein-coupled receptor-like"/>
    <property type="match status" value="1"/>
</dbReference>